<dbReference type="EMBL" id="FP929003">
    <property type="protein sequence ID" value="CBK42099.1"/>
    <property type="molecule type" value="Genomic_DNA"/>
</dbReference>
<evidence type="ECO:0008006" key="3">
    <source>
        <dbReference type="Google" id="ProtNLM"/>
    </source>
</evidence>
<dbReference type="HOGENOM" id="CLU_374603_0_0_0"/>
<organism evidence="1 2">
    <name type="scientific">Nitrospira defluvii</name>
    <dbReference type="NCBI Taxonomy" id="330214"/>
    <lineage>
        <taxon>Bacteria</taxon>
        <taxon>Pseudomonadati</taxon>
        <taxon>Nitrospirota</taxon>
        <taxon>Nitrospiria</taxon>
        <taxon>Nitrospirales</taxon>
        <taxon>Nitrospiraceae</taxon>
        <taxon>Nitrospira</taxon>
    </lineage>
</organism>
<keyword evidence="2" id="KW-1185">Reference proteome</keyword>
<sequence length="765" mass="85784">MMLAPQSISQCFRKMNALIPTKYVQCATPKPAAGWKQTPGKDQWQQSYARRLLPIMVGCLLLSLPVSEAFPGARIVASRVDPQPNYHFTQDAGDVAQLTDGQTVLYPLWKNRAAVGWARATPIKIWLTLHGVPPTQSQFSGRLSIHTVVRSKSGIQIPNRVDVYTSDGKSLWAHVNGMQLKPSEFKDGQDHWLHMDISSVSSKLLVVIHASGEYFFTDEIIWEDTPAPPVASERPNLKGPQQAVTDSLSRMKKNFTASTLATPQQILQWGSSFGGEPIVAWVENPWDTLTSTPSPTRIQDGAGKSVRLSGIQNEYETSCIGILNPTSSDRMVSLSWDGDATVAQAVQVRIVKAVMAADGKIVYDALIPHALSEPINMAPNTTTYLWLTVDLRRLPVGSSTASLELSSSKFKLRIPIEIHVANTTLQQGEIGAVNWAYTKDLPIWQAPKAAVNDLVAHRINVFVIPASDLPQPTTRSTAYAATFPKLSAYLQLFGTKSFYLLYFQWIPERFNEQGLSWLDPSSGFDPHQRRRAVEDWLKLIRDTMAQAGVKESQWALYPVDEPSGKHRAFMQFMLSLLKELAPTVQIYANPIDTPSNPTSVSDLQALEPYVDIWQPDISFAEKSGKGFFQSLRKKWWIYGNPTRPAKSQAPMHYRSISWRAWQLGASGVGFWSYSNTGGTSAWDDLDGRMPDWAVVYEGDPLISSRRWEAFREGVEDFLLLRYLDPQRTLLEQQFKEYDNREISAYMNRSREALLARSLNIRHGEP</sequence>
<gene>
    <name evidence="1" type="ORF">NIDE2388</name>
</gene>
<proteinExistence type="predicted"/>
<name>D8PFR2_9BACT</name>
<protein>
    <recommendedName>
        <fullName evidence="3">Glycoside hydrolase 123 C-terminal domain-containing protein</fullName>
    </recommendedName>
</protein>
<reference evidence="1 2" key="1">
    <citation type="journal article" date="2010" name="Proc. Natl. Acad. Sci. U.S.A.">
        <title>A Nitrospira metagenome illuminates the physiology and evolution of globally important nitrite-oxidizing bacteria.</title>
        <authorList>
            <person name="Lucker S."/>
            <person name="Wagner M."/>
            <person name="Maixner F."/>
            <person name="Pelletier E."/>
            <person name="Koch H."/>
            <person name="Vacherie B."/>
            <person name="Rattei T."/>
            <person name="Sinninghe Damste J."/>
            <person name="Spieck E."/>
            <person name="Le Paslier D."/>
            <person name="Daims H."/>
        </authorList>
    </citation>
    <scope>NUCLEOTIDE SEQUENCE [LARGE SCALE GENOMIC DNA]</scope>
</reference>
<accession>D8PFR2</accession>
<dbReference type="eggNOG" id="ENOG5030C9N">
    <property type="taxonomic scope" value="Bacteria"/>
</dbReference>
<dbReference type="Proteomes" id="UP000001660">
    <property type="component" value="Chromosome"/>
</dbReference>
<dbReference type="AlphaFoldDB" id="D8PFR2"/>
<dbReference type="Gene3D" id="3.20.20.80">
    <property type="entry name" value="Glycosidases"/>
    <property type="match status" value="1"/>
</dbReference>
<evidence type="ECO:0000313" key="2">
    <source>
        <dbReference type="Proteomes" id="UP000001660"/>
    </source>
</evidence>
<evidence type="ECO:0000313" key="1">
    <source>
        <dbReference type="EMBL" id="CBK42099.1"/>
    </source>
</evidence>
<dbReference type="KEGG" id="nde:NIDE2388"/>
<dbReference type="STRING" id="330214.NIDE2388"/>